<evidence type="ECO:0000313" key="2">
    <source>
        <dbReference type="Proteomes" id="UP000256326"/>
    </source>
</evidence>
<protein>
    <recommendedName>
        <fullName evidence="3">Alpha/beta hydrolase</fullName>
    </recommendedName>
</protein>
<proteinExistence type="predicted"/>
<dbReference type="Proteomes" id="UP000256326">
    <property type="component" value="Unassembled WGS sequence"/>
</dbReference>
<reference evidence="1 2" key="1">
    <citation type="journal article" date="2006" name="Int. J. Syst. Evol. Microbiol.">
        <title>Chryseobacterium hispanicum sp. nov., isolated from the drinking water distribution system of Sevilla, Spain.</title>
        <authorList>
            <person name="Gallego V."/>
            <person name="Garcia M.T."/>
            <person name="Ventosa A."/>
        </authorList>
    </citation>
    <scope>NUCLEOTIDE SEQUENCE [LARGE SCALE GENOMIC DNA]</scope>
    <source>
        <strain evidence="1 2">KCTC 22104</strain>
    </source>
</reference>
<evidence type="ECO:0000313" key="1">
    <source>
        <dbReference type="EMBL" id="REC67356.1"/>
    </source>
</evidence>
<dbReference type="SUPFAM" id="SSF53474">
    <property type="entry name" value="alpha/beta-Hydrolases"/>
    <property type="match status" value="1"/>
</dbReference>
<comment type="caution">
    <text evidence="1">The sequence shown here is derived from an EMBL/GenBank/DDBJ whole genome shotgun (WGS) entry which is preliminary data.</text>
</comment>
<dbReference type="InterPro" id="IPR029058">
    <property type="entry name" value="AB_hydrolase_fold"/>
</dbReference>
<dbReference type="Gene3D" id="3.40.50.1820">
    <property type="entry name" value="alpha/beta hydrolase"/>
    <property type="match status" value="1"/>
</dbReference>
<organism evidence="1 2">
    <name type="scientific">Epilithonimonas hispanica</name>
    <dbReference type="NCBI Taxonomy" id="358687"/>
    <lineage>
        <taxon>Bacteria</taxon>
        <taxon>Pseudomonadati</taxon>
        <taxon>Bacteroidota</taxon>
        <taxon>Flavobacteriia</taxon>
        <taxon>Flavobacteriales</taxon>
        <taxon>Weeksellaceae</taxon>
        <taxon>Chryseobacterium group</taxon>
        <taxon>Epilithonimonas</taxon>
    </lineage>
</organism>
<name>A0A3D9CNK1_9FLAO</name>
<dbReference type="EMBL" id="QNUG01000045">
    <property type="protein sequence ID" value="REC67356.1"/>
    <property type="molecule type" value="Genomic_DNA"/>
</dbReference>
<accession>A0A3D9CNK1</accession>
<gene>
    <name evidence="1" type="ORF">DRF58_15405</name>
</gene>
<sequence>MLVFLFFNDFLTIKSEVMKKSRIYSLLLLASFLLLLSNCSSDDNNLEPEIPANNDVKTKAGSTNGAPYKVFYQETNQADTRKGLIILAVGDGGNENDATLNAQCTALADKGYVAITTTYRTNSEYYAGFKEDMEQIITTETTAFGIAKNKVVLGGLSRGGNRLHGAVLPANPQNNSYPIEGIKGVILECAGGDYWKGRGMLYPVLFMNNKVDDAVQTPDAETFVNGLQENVNPDVKDKSKTLIVPGSGHCTNANQYKDFIVNNIDNLFN</sequence>
<evidence type="ECO:0008006" key="3">
    <source>
        <dbReference type="Google" id="ProtNLM"/>
    </source>
</evidence>
<dbReference type="AlphaFoldDB" id="A0A3D9CNK1"/>
<keyword evidence="2" id="KW-1185">Reference proteome</keyword>